<dbReference type="PANTHER" id="PTHR30115">
    <property type="entry name" value="NITROGEN REGULATORY PROTEIN P-II"/>
    <property type="match status" value="1"/>
</dbReference>
<dbReference type="Pfam" id="PF00543">
    <property type="entry name" value="P-II"/>
    <property type="match status" value="1"/>
</dbReference>
<feature type="modified residue" description="O-UMP-tyrosine" evidence="1">
    <location>
        <position position="51"/>
    </location>
</feature>
<reference evidence="2" key="1">
    <citation type="journal article" date="2020" name="mSystems">
        <title>Genome- and Community-Level Interaction Insights into Carbon Utilization and Element Cycling Functions of Hydrothermarchaeota in Hydrothermal Sediment.</title>
        <authorList>
            <person name="Zhou Z."/>
            <person name="Liu Y."/>
            <person name="Xu W."/>
            <person name="Pan J."/>
            <person name="Luo Z.H."/>
            <person name="Li M."/>
        </authorList>
    </citation>
    <scope>NUCLEOTIDE SEQUENCE [LARGE SCALE GENOMIC DNA]</scope>
    <source>
        <strain evidence="2">SpSt-82</strain>
    </source>
</reference>
<dbReference type="InterPro" id="IPR002187">
    <property type="entry name" value="N-reg_PII"/>
</dbReference>
<dbReference type="GO" id="GO:0006808">
    <property type="term" value="P:regulation of nitrogen utilization"/>
    <property type="evidence" value="ECO:0007669"/>
    <property type="project" value="InterPro"/>
</dbReference>
<dbReference type="InterPro" id="IPR015867">
    <property type="entry name" value="N-reg_PII/ATP_PRibTrfase_C"/>
</dbReference>
<dbReference type="GO" id="GO:0005829">
    <property type="term" value="C:cytosol"/>
    <property type="evidence" value="ECO:0007669"/>
    <property type="project" value="TreeGrafter"/>
</dbReference>
<proteinExistence type="predicted"/>
<dbReference type="AlphaFoldDB" id="A0A7V4TLN6"/>
<keyword evidence="1" id="KW-0597">Phosphoprotein</keyword>
<name>A0A7V4TLN6_9BACT</name>
<dbReference type="PANTHER" id="PTHR30115:SF11">
    <property type="entry name" value="NITROGEN REGULATORY PROTEIN P-II HOMOLOG"/>
    <property type="match status" value="1"/>
</dbReference>
<dbReference type="EMBL" id="DTIY01000094">
    <property type="protein sequence ID" value="HGY40390.1"/>
    <property type="molecule type" value="Genomic_DNA"/>
</dbReference>
<dbReference type="GO" id="GO:0030234">
    <property type="term" value="F:enzyme regulator activity"/>
    <property type="evidence" value="ECO:0007669"/>
    <property type="project" value="InterPro"/>
</dbReference>
<evidence type="ECO:0000313" key="2">
    <source>
        <dbReference type="EMBL" id="HGY40390.1"/>
    </source>
</evidence>
<dbReference type="SUPFAM" id="SSF54913">
    <property type="entry name" value="GlnB-like"/>
    <property type="match status" value="1"/>
</dbReference>
<dbReference type="PRINTS" id="PR00340">
    <property type="entry name" value="PIIGLNB"/>
</dbReference>
<accession>A0A7V4TLN6</accession>
<protein>
    <submittedName>
        <fullName evidence="2">P-II family nitrogen regulator</fullName>
    </submittedName>
</protein>
<comment type="caution">
    <text evidence="2">The sequence shown here is derived from an EMBL/GenBank/DDBJ whole genome shotgun (WGS) entry which is preliminary data.</text>
</comment>
<gene>
    <name evidence="2" type="ORF">ENW11_11385</name>
</gene>
<dbReference type="Gene3D" id="3.30.70.120">
    <property type="match status" value="1"/>
</dbReference>
<dbReference type="SMART" id="SM00938">
    <property type="entry name" value="P-II"/>
    <property type="match status" value="1"/>
</dbReference>
<sequence length="112" mass="12652">MLKLEIVVREEKVMEVVAALERCGYPAVTMYPVEGRGSQKGLVEQFRGRKYEIPFLPKIKLEVVIRDEDYERVVETIITAARTGEIGDGKIFACPIADAVRIRTGERKEVAL</sequence>
<evidence type="ECO:0000256" key="1">
    <source>
        <dbReference type="PIRSR" id="PIRSR602187-50"/>
    </source>
</evidence>
<dbReference type="RefSeq" id="WP_017873956.1">
    <property type="nucleotide sequence ID" value="NZ_CP187957.1"/>
</dbReference>
<dbReference type="PROSITE" id="PS51343">
    <property type="entry name" value="PII_GLNB_DOM"/>
    <property type="match status" value="1"/>
</dbReference>
<dbReference type="InterPro" id="IPR011322">
    <property type="entry name" value="N-reg_PII-like_a/b"/>
</dbReference>
<organism evidence="2">
    <name type="scientific">Candidatus Caldatribacterium saccharofermentans</name>
    <dbReference type="NCBI Taxonomy" id="1454753"/>
    <lineage>
        <taxon>Bacteria</taxon>
        <taxon>Pseudomonadati</taxon>
        <taxon>Atribacterota</taxon>
        <taxon>Atribacteria</taxon>
        <taxon>Atribacterales</taxon>
        <taxon>Candidatus Caldatribacteriaceae</taxon>
        <taxon>Candidatus Caldatribacterium</taxon>
    </lineage>
</organism>
<dbReference type="GO" id="GO:0005524">
    <property type="term" value="F:ATP binding"/>
    <property type="evidence" value="ECO:0007669"/>
    <property type="project" value="TreeGrafter"/>
</dbReference>